<dbReference type="Gene3D" id="3.30.1230.10">
    <property type="entry name" value="YlxR-like"/>
    <property type="match status" value="1"/>
</dbReference>
<dbReference type="AlphaFoldDB" id="A0A931CMN4"/>
<dbReference type="InterPro" id="IPR037465">
    <property type="entry name" value="YlxR"/>
</dbReference>
<evidence type="ECO:0000313" key="3">
    <source>
        <dbReference type="Proteomes" id="UP000655366"/>
    </source>
</evidence>
<name>A0A931CMN4_9MICC</name>
<dbReference type="PANTHER" id="PTHR34215:SF1">
    <property type="entry name" value="YLXR DOMAIN-CONTAINING PROTEIN"/>
    <property type="match status" value="1"/>
</dbReference>
<comment type="caution">
    <text evidence="2">The sequence shown here is derived from an EMBL/GenBank/DDBJ whole genome shotgun (WGS) entry which is preliminary data.</text>
</comment>
<dbReference type="EMBL" id="JADNYM010000008">
    <property type="protein sequence ID" value="MBG0739275.1"/>
    <property type="molecule type" value="Genomic_DNA"/>
</dbReference>
<feature type="domain" description="YlxR" evidence="1">
    <location>
        <begin position="11"/>
        <end position="88"/>
    </location>
</feature>
<dbReference type="SUPFAM" id="SSF64376">
    <property type="entry name" value="YlxR-like"/>
    <property type="match status" value="1"/>
</dbReference>
<evidence type="ECO:0000259" key="1">
    <source>
        <dbReference type="Pfam" id="PF04296"/>
    </source>
</evidence>
<evidence type="ECO:0000313" key="2">
    <source>
        <dbReference type="EMBL" id="MBG0739275.1"/>
    </source>
</evidence>
<dbReference type="InterPro" id="IPR035931">
    <property type="entry name" value="YlxR-like_sf"/>
</dbReference>
<protein>
    <submittedName>
        <fullName evidence="2">YlxR family protein</fullName>
    </submittedName>
</protein>
<proteinExistence type="predicted"/>
<reference evidence="2 3" key="1">
    <citation type="submission" date="2020-11" db="EMBL/GenBank/DDBJ databases">
        <title>Arthrobacter antarcticus sp. nov., isolated from Antarctic Soil.</title>
        <authorList>
            <person name="Li J."/>
        </authorList>
    </citation>
    <scope>NUCLEOTIDE SEQUENCE [LARGE SCALE GENOMIC DNA]</scope>
    <source>
        <strain evidence="2 3">Z1-20</strain>
    </source>
</reference>
<dbReference type="PANTHER" id="PTHR34215">
    <property type="entry name" value="BLL0784 PROTEIN"/>
    <property type="match status" value="1"/>
</dbReference>
<organism evidence="2 3">
    <name type="scientific">Arthrobacter terrae</name>
    <dbReference type="NCBI Taxonomy" id="2935737"/>
    <lineage>
        <taxon>Bacteria</taxon>
        <taxon>Bacillati</taxon>
        <taxon>Actinomycetota</taxon>
        <taxon>Actinomycetes</taxon>
        <taxon>Micrococcales</taxon>
        <taxon>Micrococcaceae</taxon>
        <taxon>Arthrobacter</taxon>
    </lineage>
</organism>
<sequence>MVGQTQTLPLRTCVGCRRRDTQSKLLRMVRETSADGIIAAVADPHRRRWGRGAWLHPSPQCLALALKRRAIGRALPGVVDCSSVQNRIRDEGSTEMLVEQQ</sequence>
<dbReference type="Pfam" id="PF04296">
    <property type="entry name" value="YlxR"/>
    <property type="match status" value="1"/>
</dbReference>
<accession>A0A931CMN4</accession>
<dbReference type="Proteomes" id="UP000655366">
    <property type="component" value="Unassembled WGS sequence"/>
</dbReference>
<keyword evidence="3" id="KW-1185">Reference proteome</keyword>
<dbReference type="InterPro" id="IPR007393">
    <property type="entry name" value="YlxR_dom"/>
</dbReference>
<gene>
    <name evidence="2" type="ORF">IV500_07710</name>
</gene>